<feature type="site" description="Catalytically relevant" evidence="6">
    <location>
        <position position="143"/>
    </location>
</feature>
<dbReference type="InterPro" id="IPR001347">
    <property type="entry name" value="SIS_dom"/>
</dbReference>
<evidence type="ECO:0000256" key="2">
    <source>
        <dbReference type="ARBA" id="ARBA00022737"/>
    </source>
</evidence>
<dbReference type="EMBL" id="CP036262">
    <property type="protein sequence ID" value="QDS91730.1"/>
    <property type="molecule type" value="Genomic_DNA"/>
</dbReference>
<evidence type="ECO:0000256" key="1">
    <source>
        <dbReference type="ARBA" id="ARBA00008165"/>
    </source>
</evidence>
<feature type="site" description="Catalytically relevant" evidence="6">
    <location>
        <position position="184"/>
    </location>
</feature>
<dbReference type="InterPro" id="IPR050986">
    <property type="entry name" value="GutQ/KpsF_isomerases"/>
</dbReference>
<keyword evidence="8" id="KW-0413">Isomerase</keyword>
<dbReference type="EC" id="5.3.1.13" evidence="8"/>
<keyword evidence="3" id="KW-0129">CBS domain</keyword>
<dbReference type="GO" id="GO:0005975">
    <property type="term" value="P:carbohydrate metabolic process"/>
    <property type="evidence" value="ECO:0007669"/>
    <property type="project" value="InterPro"/>
</dbReference>
<dbReference type="RefSeq" id="WP_145349851.1">
    <property type="nucleotide sequence ID" value="NZ_CP036262.1"/>
</dbReference>
<dbReference type="PIRSF" id="PIRSF004692">
    <property type="entry name" value="KdsD_KpsF"/>
    <property type="match status" value="1"/>
</dbReference>
<dbReference type="NCBIfam" id="TIGR00393">
    <property type="entry name" value="kpsF"/>
    <property type="match status" value="1"/>
</dbReference>
<accession>A0A517MA18</accession>
<dbReference type="AlphaFoldDB" id="A0A517MA18"/>
<keyword evidence="5" id="KW-0862">Zinc</keyword>
<dbReference type="InterPro" id="IPR046342">
    <property type="entry name" value="CBS_dom_sf"/>
</dbReference>
<dbReference type="GO" id="GO:0046872">
    <property type="term" value="F:metal ion binding"/>
    <property type="evidence" value="ECO:0007669"/>
    <property type="project" value="UniProtKB-KW"/>
</dbReference>
<comment type="similarity">
    <text evidence="1 4">Belongs to the SIS family. GutQ/KpsF subfamily.</text>
</comment>
<dbReference type="CDD" id="cd04604">
    <property type="entry name" value="CBS_pair_SIS_assoc"/>
    <property type="match status" value="1"/>
</dbReference>
<evidence type="ECO:0000256" key="5">
    <source>
        <dbReference type="PIRSR" id="PIRSR004692-2"/>
    </source>
</evidence>
<feature type="domain" description="SIS" evidence="7">
    <location>
        <begin position="32"/>
        <end position="175"/>
    </location>
</feature>
<sequence length="319" mass="34132">MNDLDVIRRVLIAERDALSRLVDAIPDQVGELLDLLDGLAGRLIVVGLGKSGIAGRKVAATFNSTGVAAVYLHPSEALHGDLGIVSSDDIALCISHSGETDEVLSLIPHFERLGVTTVSITSRRESTLARRTHQALVVPHTGEADGWNLIPTCSTMVVLAICDALAISHLERRGFTADQFAGFHPGGSLGRKSLLRVRDLMLTEDAVPLIDYSTPLSTAIETMSSGGLGCILSRSEKDSQWSIFTDGDLRRLIASSVNLTDKTIGQVATANPKSIEAQELAAKALHLMEENRIMVLVVTEEGKNSGILHMHHVLRAGLA</sequence>
<evidence type="ECO:0000259" key="7">
    <source>
        <dbReference type="PROSITE" id="PS51464"/>
    </source>
</evidence>
<feature type="site" description="Catalytically relevant" evidence="6">
    <location>
        <position position="50"/>
    </location>
</feature>
<dbReference type="GO" id="GO:0097367">
    <property type="term" value="F:carbohydrate derivative binding"/>
    <property type="evidence" value="ECO:0007669"/>
    <property type="project" value="InterPro"/>
</dbReference>
<dbReference type="GO" id="GO:1901135">
    <property type="term" value="P:carbohydrate derivative metabolic process"/>
    <property type="evidence" value="ECO:0007669"/>
    <property type="project" value="InterPro"/>
</dbReference>
<dbReference type="InterPro" id="IPR046348">
    <property type="entry name" value="SIS_dom_sf"/>
</dbReference>
<dbReference type="SUPFAM" id="SSF53697">
    <property type="entry name" value="SIS domain"/>
    <property type="match status" value="1"/>
</dbReference>
<dbReference type="Pfam" id="PF01380">
    <property type="entry name" value="SIS"/>
    <property type="match status" value="1"/>
</dbReference>
<evidence type="ECO:0000256" key="3">
    <source>
        <dbReference type="ARBA" id="ARBA00023122"/>
    </source>
</evidence>
<evidence type="ECO:0000256" key="6">
    <source>
        <dbReference type="PIRSR" id="PIRSR004692-3"/>
    </source>
</evidence>
<evidence type="ECO:0000313" key="9">
    <source>
        <dbReference type="Proteomes" id="UP000320672"/>
    </source>
</evidence>
<evidence type="ECO:0000313" key="8">
    <source>
        <dbReference type="EMBL" id="QDS91730.1"/>
    </source>
</evidence>
<protein>
    <submittedName>
        <fullName evidence="8">Arabinose 5-phosphate isomerase KdsD</fullName>
        <ecNumber evidence="8">5.3.1.13</ecNumber>
    </submittedName>
</protein>
<keyword evidence="5" id="KW-0479">Metal-binding</keyword>
<gene>
    <name evidence="8" type="primary">kdsD_1</name>
    <name evidence="8" type="ORF">FF011L_04630</name>
</gene>
<dbReference type="OrthoDB" id="9762536at2"/>
<dbReference type="Pfam" id="PF00571">
    <property type="entry name" value="CBS"/>
    <property type="match status" value="1"/>
</dbReference>
<dbReference type="CDD" id="cd05014">
    <property type="entry name" value="SIS_Kpsf"/>
    <property type="match status" value="1"/>
</dbReference>
<proteinExistence type="inferred from homology"/>
<dbReference type="GO" id="GO:0019146">
    <property type="term" value="F:arabinose-5-phosphate isomerase activity"/>
    <property type="evidence" value="ECO:0007669"/>
    <property type="project" value="UniProtKB-EC"/>
</dbReference>
<reference evidence="8 9" key="1">
    <citation type="submission" date="2019-02" db="EMBL/GenBank/DDBJ databases">
        <title>Deep-cultivation of Planctomycetes and their phenomic and genomic characterization uncovers novel biology.</title>
        <authorList>
            <person name="Wiegand S."/>
            <person name="Jogler M."/>
            <person name="Boedeker C."/>
            <person name="Pinto D."/>
            <person name="Vollmers J."/>
            <person name="Rivas-Marin E."/>
            <person name="Kohn T."/>
            <person name="Peeters S.H."/>
            <person name="Heuer A."/>
            <person name="Rast P."/>
            <person name="Oberbeckmann S."/>
            <person name="Bunk B."/>
            <person name="Jeske O."/>
            <person name="Meyerdierks A."/>
            <person name="Storesund J.E."/>
            <person name="Kallscheuer N."/>
            <person name="Luecker S."/>
            <person name="Lage O.M."/>
            <person name="Pohl T."/>
            <person name="Merkel B.J."/>
            <person name="Hornburger P."/>
            <person name="Mueller R.-W."/>
            <person name="Bruemmer F."/>
            <person name="Labrenz M."/>
            <person name="Spormann A.M."/>
            <person name="Op den Camp H."/>
            <person name="Overmann J."/>
            <person name="Amann R."/>
            <person name="Jetten M.S.M."/>
            <person name="Mascher T."/>
            <person name="Medema M.H."/>
            <person name="Devos D.P."/>
            <person name="Kaster A.-K."/>
            <person name="Ovreas L."/>
            <person name="Rohde M."/>
            <person name="Galperin M.Y."/>
            <person name="Jogler C."/>
        </authorList>
    </citation>
    <scope>NUCLEOTIDE SEQUENCE [LARGE SCALE GENOMIC DNA]</scope>
    <source>
        <strain evidence="8 9">FF011L</strain>
    </source>
</reference>
<feature type="binding site" evidence="5">
    <location>
        <position position="73"/>
    </location>
    <ligand>
        <name>Zn(2+)</name>
        <dbReference type="ChEBI" id="CHEBI:29105"/>
    </ligand>
</feature>
<dbReference type="KEGG" id="rml:FF011L_04630"/>
<keyword evidence="2" id="KW-0677">Repeat</keyword>
<dbReference type="PANTHER" id="PTHR42745:SF1">
    <property type="entry name" value="ARABINOSE 5-PHOSPHATE ISOMERASE KDSD"/>
    <property type="match status" value="1"/>
</dbReference>
<dbReference type="Proteomes" id="UP000320672">
    <property type="component" value="Chromosome"/>
</dbReference>
<keyword evidence="9" id="KW-1185">Reference proteome</keyword>
<dbReference type="PANTHER" id="PTHR42745">
    <property type="match status" value="1"/>
</dbReference>
<dbReference type="InterPro" id="IPR000644">
    <property type="entry name" value="CBS_dom"/>
</dbReference>
<organism evidence="8 9">
    <name type="scientific">Roseimaritima multifibrata</name>
    <dbReference type="NCBI Taxonomy" id="1930274"/>
    <lineage>
        <taxon>Bacteria</taxon>
        <taxon>Pseudomonadati</taxon>
        <taxon>Planctomycetota</taxon>
        <taxon>Planctomycetia</taxon>
        <taxon>Pirellulales</taxon>
        <taxon>Pirellulaceae</taxon>
        <taxon>Roseimaritima</taxon>
    </lineage>
</organism>
<name>A0A517MA18_9BACT</name>
<dbReference type="Gene3D" id="3.40.50.10490">
    <property type="entry name" value="Glucose-6-phosphate isomerase like protein, domain 1"/>
    <property type="match status" value="1"/>
</dbReference>
<feature type="site" description="Catalytically relevant" evidence="6">
    <location>
        <position position="102"/>
    </location>
</feature>
<dbReference type="PROSITE" id="PS51464">
    <property type="entry name" value="SIS"/>
    <property type="match status" value="1"/>
</dbReference>
<dbReference type="InterPro" id="IPR004800">
    <property type="entry name" value="KdsD/KpsF-type"/>
</dbReference>
<evidence type="ECO:0000256" key="4">
    <source>
        <dbReference type="PIRNR" id="PIRNR004692"/>
    </source>
</evidence>
<dbReference type="Gene3D" id="3.10.580.10">
    <property type="entry name" value="CBS-domain"/>
    <property type="match status" value="1"/>
</dbReference>
<dbReference type="InterPro" id="IPR035474">
    <property type="entry name" value="SIS_Kpsf"/>
</dbReference>